<dbReference type="InterPro" id="IPR001501">
    <property type="entry name" value="Ni-dep_hyd_lsu"/>
</dbReference>
<keyword evidence="8" id="KW-0408">Iron</keyword>
<keyword evidence="7 9" id="KW-0560">Oxidoreductase</keyword>
<dbReference type="RefSeq" id="WP_066629139.1">
    <property type="nucleotide sequence ID" value="NZ_FQXL01000045.1"/>
</dbReference>
<dbReference type="AlphaFoldDB" id="A0A162R2I3"/>
<comment type="similarity">
    <text evidence="3 9">Belongs to the [NiFe]/[NiFeSe] hydrogenase large subunit family.</text>
</comment>
<reference evidence="10 11" key="1">
    <citation type="submission" date="2016-04" db="EMBL/GenBank/DDBJ databases">
        <title>Genome sequence of Clostridium magnum DSM 2767.</title>
        <authorList>
            <person name="Poehlein A."/>
            <person name="Uhlig R."/>
            <person name="Fischer R."/>
            <person name="Bahl H."/>
            <person name="Daniel R."/>
        </authorList>
    </citation>
    <scope>NUCLEOTIDE SEQUENCE [LARGE SCALE GENOMIC DNA]</scope>
    <source>
        <strain evidence="10 11">DSM 2767</strain>
    </source>
</reference>
<evidence type="ECO:0000256" key="5">
    <source>
        <dbReference type="ARBA" id="ARBA00022596"/>
    </source>
</evidence>
<evidence type="ECO:0000313" key="11">
    <source>
        <dbReference type="Proteomes" id="UP000076603"/>
    </source>
</evidence>
<dbReference type="STRING" id="1121326.CLMAG_52350"/>
<feature type="binding site" evidence="8">
    <location>
        <position position="456"/>
    </location>
    <ligand>
        <name>Mg(2+)</name>
        <dbReference type="ChEBI" id="CHEBI:18420"/>
    </ligand>
</feature>
<dbReference type="PATRIC" id="fig|1121326.3.peg.5292"/>
<evidence type="ECO:0000256" key="4">
    <source>
        <dbReference type="ARBA" id="ARBA00011771"/>
    </source>
</evidence>
<dbReference type="EMBL" id="LWAE01000009">
    <property type="protein sequence ID" value="KZL89331.1"/>
    <property type="molecule type" value="Genomic_DNA"/>
</dbReference>
<dbReference type="GO" id="GO:0033748">
    <property type="term" value="F:hydrogenase (acceptor) activity"/>
    <property type="evidence" value="ECO:0007669"/>
    <property type="project" value="UniProtKB-EC"/>
</dbReference>
<dbReference type="Proteomes" id="UP000076603">
    <property type="component" value="Unassembled WGS sequence"/>
</dbReference>
<comment type="subunit">
    <text evidence="4">Heterodimer of a large and a small subunit.</text>
</comment>
<keyword evidence="8" id="KW-0460">Magnesium</keyword>
<dbReference type="PROSITE" id="PS00507">
    <property type="entry name" value="NI_HGENASE_L_1"/>
    <property type="match status" value="1"/>
</dbReference>
<feature type="binding site" evidence="8">
    <location>
        <position position="402"/>
    </location>
    <ligand>
        <name>Mg(2+)</name>
        <dbReference type="ChEBI" id="CHEBI:18420"/>
    </ligand>
</feature>
<dbReference type="Pfam" id="PF00374">
    <property type="entry name" value="NiFeSe_Hases"/>
    <property type="match status" value="2"/>
</dbReference>
<evidence type="ECO:0000256" key="2">
    <source>
        <dbReference type="ARBA" id="ARBA00004196"/>
    </source>
</evidence>
<comment type="cofactor">
    <cofactor evidence="8">
        <name>Fe cation</name>
        <dbReference type="ChEBI" id="CHEBI:24875"/>
    </cofactor>
</comment>
<dbReference type="PANTHER" id="PTHR42958">
    <property type="entry name" value="HYDROGENASE-2 LARGE CHAIN"/>
    <property type="match status" value="1"/>
</dbReference>
<evidence type="ECO:0000313" key="10">
    <source>
        <dbReference type="EMBL" id="KZL89331.1"/>
    </source>
</evidence>
<gene>
    <name evidence="10" type="ORF">CLMAG_52350</name>
</gene>
<evidence type="ECO:0000256" key="6">
    <source>
        <dbReference type="ARBA" id="ARBA00022723"/>
    </source>
</evidence>
<organism evidence="10 11">
    <name type="scientific">Clostridium magnum DSM 2767</name>
    <dbReference type="NCBI Taxonomy" id="1121326"/>
    <lineage>
        <taxon>Bacteria</taxon>
        <taxon>Bacillati</taxon>
        <taxon>Bacillota</taxon>
        <taxon>Clostridia</taxon>
        <taxon>Eubacteriales</taxon>
        <taxon>Clostridiaceae</taxon>
        <taxon>Clostridium</taxon>
    </lineage>
</organism>
<comment type="caution">
    <text evidence="10">The sequence shown here is derived from an EMBL/GenBank/DDBJ whole genome shotgun (WGS) entry which is preliminary data.</text>
</comment>
<dbReference type="OrthoDB" id="9761717at2"/>
<feature type="binding site" evidence="8">
    <location>
        <position position="61"/>
    </location>
    <ligand>
        <name>Ni(2+)</name>
        <dbReference type="ChEBI" id="CHEBI:49786"/>
    </ligand>
</feature>
<dbReference type="GO" id="GO:0016151">
    <property type="term" value="F:nickel cation binding"/>
    <property type="evidence" value="ECO:0007669"/>
    <property type="project" value="InterPro"/>
</dbReference>
<dbReference type="EC" id="1.12.99.6" evidence="10"/>
<keyword evidence="11" id="KW-1185">Reference proteome</keyword>
<feature type="binding site" evidence="8">
    <location>
        <position position="64"/>
    </location>
    <ligand>
        <name>Ni(2+)</name>
        <dbReference type="ChEBI" id="CHEBI:49786"/>
    </ligand>
</feature>
<evidence type="ECO:0000256" key="3">
    <source>
        <dbReference type="ARBA" id="ARBA00009292"/>
    </source>
</evidence>
<protein>
    <submittedName>
        <fullName evidence="10">Periplasmic [NiFeSe] hydrogenase large subunit</fullName>
        <ecNumber evidence="10">1.12.99.6</ecNumber>
    </submittedName>
</protein>
<accession>A0A162R2I3</accession>
<comment type="cofactor">
    <cofactor evidence="1 8">
        <name>Ni(2+)</name>
        <dbReference type="ChEBI" id="CHEBI:49786"/>
    </cofactor>
</comment>
<sequence>MGKTIKIDPITRISGFLETKVEVEENTIVNAETSGLLFRGFEKMLRNRKPLDAIYFTERICGICSTAHALASTAALENALKVEISVNDSYIRDLMHGFELMQNHLRHFYNLTIPSYVKMPDIGPLHSEQYSDYRLPEEINKKISDHYIRSIQYSRLAHEGLSVLGGKTPHAHGIFVGGVTVNIDAYKLSKVSAIIYIIKQFINEYMIEDVYTIAKYYSDYFEKGKAYGNFMSYGLFDKYLDPQITYVKPSVLINGQQSSLDSNRITENITNSWYTNNKEIEKPTDDTEEFINLSKQEAYSFIKSPHYDGYSMEVGPLARLILAREYSGGSSCMDRNIARVLETKKVIDIMEKLVERIQLVPNNQKIYDVPDQAFGIGLVDTTRGALGHWVKIENKLIKYYNIITPTVWNMGSKDGSGRAGVGEKSLIGTKINNIKEPVEVGRIIRSFDPCVSCATHLISDNYEPIDIEILI</sequence>
<dbReference type="PANTHER" id="PTHR42958:SF2">
    <property type="entry name" value="UPTAKE HYDROGENASE LARGE SUBUNIT"/>
    <property type="match status" value="1"/>
</dbReference>
<keyword evidence="5 8" id="KW-0533">Nickel</keyword>
<dbReference type="GO" id="GO:0030313">
    <property type="term" value="C:cell envelope"/>
    <property type="evidence" value="ECO:0007669"/>
    <property type="project" value="UniProtKB-SubCell"/>
</dbReference>
<dbReference type="InterPro" id="IPR050867">
    <property type="entry name" value="NiFe/NiFeSe_hydrgnase_LSU"/>
</dbReference>
<evidence type="ECO:0000256" key="7">
    <source>
        <dbReference type="ARBA" id="ARBA00023002"/>
    </source>
</evidence>
<feature type="binding site" evidence="8">
    <location>
        <position position="453"/>
    </location>
    <ligand>
        <name>Fe cation</name>
        <dbReference type="ChEBI" id="CHEBI:24875"/>
    </ligand>
</feature>
<proteinExistence type="inferred from homology"/>
<feature type="binding site" evidence="8">
    <location>
        <position position="450"/>
    </location>
    <ligand>
        <name>Ni(2+)</name>
        <dbReference type="ChEBI" id="CHEBI:49786"/>
    </ligand>
</feature>
<evidence type="ECO:0000256" key="1">
    <source>
        <dbReference type="ARBA" id="ARBA00001967"/>
    </source>
</evidence>
<dbReference type="Gene3D" id="1.10.645.10">
    <property type="entry name" value="Cytochrome-c3 Hydrogenase, chain B"/>
    <property type="match status" value="1"/>
</dbReference>
<dbReference type="GO" id="GO:0008901">
    <property type="term" value="F:ferredoxin hydrogenase activity"/>
    <property type="evidence" value="ECO:0007669"/>
    <property type="project" value="InterPro"/>
</dbReference>
<dbReference type="InterPro" id="IPR018194">
    <property type="entry name" value="Ni-dep_hyd_lsu_Ni_BS"/>
</dbReference>
<evidence type="ECO:0000256" key="9">
    <source>
        <dbReference type="RuleBase" id="RU003896"/>
    </source>
</evidence>
<dbReference type="SUPFAM" id="SSF56762">
    <property type="entry name" value="HydB/Nqo4-like"/>
    <property type="match status" value="1"/>
</dbReference>
<comment type="subcellular location">
    <subcellularLocation>
        <location evidence="2">Cell envelope</location>
    </subcellularLocation>
</comment>
<feature type="binding site" evidence="8">
    <location>
        <position position="64"/>
    </location>
    <ligand>
        <name>Fe cation</name>
        <dbReference type="ChEBI" id="CHEBI:24875"/>
    </ligand>
</feature>
<dbReference type="InterPro" id="IPR029014">
    <property type="entry name" value="NiFe-Hase_large"/>
</dbReference>
<name>A0A162R2I3_9CLOT</name>
<keyword evidence="6 8" id="KW-0479">Metal-binding</keyword>
<feature type="binding site" evidence="8">
    <location>
        <position position="42"/>
    </location>
    <ligand>
        <name>Mg(2+)</name>
        <dbReference type="ChEBI" id="CHEBI:18420"/>
    </ligand>
</feature>
<evidence type="ECO:0000256" key="8">
    <source>
        <dbReference type="PIRSR" id="PIRSR601501-1"/>
    </source>
</evidence>
<dbReference type="PROSITE" id="PS00508">
    <property type="entry name" value="NI_HGENASE_L_2"/>
    <property type="match status" value="1"/>
</dbReference>